<dbReference type="Proteomes" id="UP000288086">
    <property type="component" value="Unassembled WGS sequence"/>
</dbReference>
<evidence type="ECO:0000256" key="2">
    <source>
        <dbReference type="ARBA" id="ARBA00022741"/>
    </source>
</evidence>
<reference evidence="7 8" key="1">
    <citation type="submission" date="2017-01" db="EMBL/GenBank/DDBJ databases">
        <title>The cable genome- insights into the physiology and evolution of filamentous bacteria capable of sulfide oxidation via long distance electron transfer.</title>
        <authorList>
            <person name="Schreiber L."/>
            <person name="Bjerg J.T."/>
            <person name="Boggild A."/>
            <person name="Van De Vossenberg J."/>
            <person name="Meysman F."/>
            <person name="Nielsen L.P."/>
            <person name="Schramm A."/>
            <person name="Kjeldsen K.U."/>
        </authorList>
    </citation>
    <scope>NUCLEOTIDE SEQUENCE [LARGE SCALE GENOMIC DNA]</scope>
    <source>
        <strain evidence="7">A1</strain>
    </source>
</reference>
<keyword evidence="4" id="KW-1278">Translocase</keyword>
<dbReference type="EMBL" id="MTKP01000177">
    <property type="protein sequence ID" value="RWX48150.1"/>
    <property type="molecule type" value="Genomic_DNA"/>
</dbReference>
<dbReference type="GO" id="GO:0016887">
    <property type="term" value="F:ATP hydrolysis activity"/>
    <property type="evidence" value="ECO:0007669"/>
    <property type="project" value="InterPro"/>
</dbReference>
<dbReference type="PROSITE" id="PS50893">
    <property type="entry name" value="ABC_TRANSPORTER_2"/>
    <property type="match status" value="1"/>
</dbReference>
<dbReference type="SMART" id="SM00382">
    <property type="entry name" value="AAA"/>
    <property type="match status" value="1"/>
</dbReference>
<dbReference type="PANTHER" id="PTHR42794">
    <property type="entry name" value="HEMIN IMPORT ATP-BINDING PROTEIN HMUV"/>
    <property type="match status" value="1"/>
</dbReference>
<dbReference type="AlphaFoldDB" id="A0A444J544"/>
<evidence type="ECO:0000256" key="4">
    <source>
        <dbReference type="ARBA" id="ARBA00022967"/>
    </source>
</evidence>
<dbReference type="InterPro" id="IPR003593">
    <property type="entry name" value="AAA+_ATPase"/>
</dbReference>
<dbReference type="SUPFAM" id="SSF52540">
    <property type="entry name" value="P-loop containing nucleoside triphosphate hydrolases"/>
    <property type="match status" value="1"/>
</dbReference>
<evidence type="ECO:0000259" key="6">
    <source>
        <dbReference type="PROSITE" id="PS50893"/>
    </source>
</evidence>
<proteinExistence type="predicted"/>
<name>A0A444J544_9BACT</name>
<protein>
    <submittedName>
        <fullName evidence="7">Iron complex transport system ATP-binding protein</fullName>
        <ecNumber evidence="7">3.6.3.34</ecNumber>
    </submittedName>
</protein>
<organism evidence="7 8">
    <name type="scientific">Candidatus Electrothrix communis</name>
    <dbReference type="NCBI Taxonomy" id="1859133"/>
    <lineage>
        <taxon>Bacteria</taxon>
        <taxon>Pseudomonadati</taxon>
        <taxon>Thermodesulfobacteriota</taxon>
        <taxon>Desulfobulbia</taxon>
        <taxon>Desulfobulbales</taxon>
        <taxon>Desulfobulbaceae</taxon>
        <taxon>Candidatus Electrothrix</taxon>
    </lineage>
</organism>
<feature type="domain" description="ABC transporter" evidence="6">
    <location>
        <begin position="10"/>
        <end position="246"/>
    </location>
</feature>
<dbReference type="FunFam" id="3.40.50.300:FF:000134">
    <property type="entry name" value="Iron-enterobactin ABC transporter ATP-binding protein"/>
    <property type="match status" value="1"/>
</dbReference>
<evidence type="ECO:0000313" key="8">
    <source>
        <dbReference type="Proteomes" id="UP000288086"/>
    </source>
</evidence>
<keyword evidence="1" id="KW-0813">Transport</keyword>
<dbReference type="EC" id="3.6.3.34" evidence="7"/>
<dbReference type="GO" id="GO:0005524">
    <property type="term" value="F:ATP binding"/>
    <property type="evidence" value="ECO:0007669"/>
    <property type="project" value="UniProtKB-KW"/>
</dbReference>
<dbReference type="InterPro" id="IPR003439">
    <property type="entry name" value="ABC_transporter-like_ATP-bd"/>
</dbReference>
<keyword evidence="2" id="KW-0547">Nucleotide-binding</keyword>
<feature type="non-terminal residue" evidence="7">
    <location>
        <position position="251"/>
    </location>
</feature>
<gene>
    <name evidence="7" type="ORF">VT98_11771</name>
</gene>
<dbReference type="CDD" id="cd03214">
    <property type="entry name" value="ABC_Iron-Siderophores_B12_Hemin"/>
    <property type="match status" value="1"/>
</dbReference>
<dbReference type="InterPro" id="IPR027417">
    <property type="entry name" value="P-loop_NTPase"/>
</dbReference>
<keyword evidence="7" id="KW-0378">Hydrolase</keyword>
<dbReference type="Pfam" id="PF00005">
    <property type="entry name" value="ABC_tran"/>
    <property type="match status" value="1"/>
</dbReference>
<keyword evidence="8" id="KW-1185">Reference proteome</keyword>
<dbReference type="PROSITE" id="PS00211">
    <property type="entry name" value="ABC_TRANSPORTER_1"/>
    <property type="match status" value="1"/>
</dbReference>
<keyword evidence="3 7" id="KW-0067">ATP-binding</keyword>
<dbReference type="InterPro" id="IPR017871">
    <property type="entry name" value="ABC_transporter-like_CS"/>
</dbReference>
<dbReference type="PANTHER" id="PTHR42794:SF1">
    <property type="entry name" value="HEMIN IMPORT ATP-BINDING PROTEIN HMUV"/>
    <property type="match status" value="1"/>
</dbReference>
<evidence type="ECO:0000313" key="7">
    <source>
        <dbReference type="EMBL" id="RWX48150.1"/>
    </source>
</evidence>
<comment type="caution">
    <text evidence="7">The sequence shown here is derived from an EMBL/GenBank/DDBJ whole genome shotgun (WGS) entry which is preliminary data.</text>
</comment>
<evidence type="ECO:0000256" key="3">
    <source>
        <dbReference type="ARBA" id="ARBA00022840"/>
    </source>
</evidence>
<evidence type="ECO:0000256" key="1">
    <source>
        <dbReference type="ARBA" id="ARBA00022448"/>
    </source>
</evidence>
<sequence>MDRIASDILWQLEQVDFSYKDQPVLAGIDLTLSSGKCYGILGPNGSGKTTLLDLLCGLSAADKGEIRYRDILLKRWQARELAKRVALVPQDFQVRFGFSVREVVEMGRHPHLGRFASLTEQGHVLVDAVMEEMGVAGFAARSVTQLSGGEKQRVAVARALVQDPEVLLLDEATSNLDIYHSLAILALIRRRVVEQGLTVVAAIHDLNLAAYFCDELIFLKKGRIICQGPTDEVLRPDVIEEVYGVEAQVRE</sequence>
<evidence type="ECO:0000256" key="5">
    <source>
        <dbReference type="ARBA" id="ARBA00037066"/>
    </source>
</evidence>
<comment type="function">
    <text evidence="5">Part of the ABC transporter complex HmuTUV involved in hemin import. Responsible for energy coupling to the transport system.</text>
</comment>
<dbReference type="Gene3D" id="3.40.50.300">
    <property type="entry name" value="P-loop containing nucleotide triphosphate hydrolases"/>
    <property type="match status" value="1"/>
</dbReference>
<accession>A0A444J544</accession>